<protein>
    <submittedName>
        <fullName evidence="6">TetR/AcrR family transcriptional regulator</fullName>
    </submittedName>
</protein>
<dbReference type="InterPro" id="IPR001647">
    <property type="entry name" value="HTH_TetR"/>
</dbReference>
<dbReference type="SUPFAM" id="SSF48498">
    <property type="entry name" value="Tetracyclin repressor-like, C-terminal domain"/>
    <property type="match status" value="1"/>
</dbReference>
<dbReference type="PROSITE" id="PS50977">
    <property type="entry name" value="HTH_TETR_2"/>
    <property type="match status" value="1"/>
</dbReference>
<feature type="DNA-binding region" description="H-T-H motif" evidence="4">
    <location>
        <begin position="42"/>
        <end position="61"/>
    </location>
</feature>
<comment type="caution">
    <text evidence="6">The sequence shown here is derived from an EMBL/GenBank/DDBJ whole genome shotgun (WGS) entry which is preliminary data.</text>
</comment>
<evidence type="ECO:0000313" key="6">
    <source>
        <dbReference type="EMBL" id="NZA26955.1"/>
    </source>
</evidence>
<dbReference type="InterPro" id="IPR009057">
    <property type="entry name" value="Homeodomain-like_sf"/>
</dbReference>
<evidence type="ECO:0000256" key="1">
    <source>
        <dbReference type="ARBA" id="ARBA00023015"/>
    </source>
</evidence>
<feature type="domain" description="HTH tetR-type" evidence="5">
    <location>
        <begin position="19"/>
        <end position="79"/>
    </location>
</feature>
<dbReference type="AlphaFoldDB" id="A0A853JDN0"/>
<dbReference type="SUPFAM" id="SSF46689">
    <property type="entry name" value="Homeodomain-like"/>
    <property type="match status" value="1"/>
</dbReference>
<dbReference type="RefSeq" id="WP_180678740.1">
    <property type="nucleotide sequence ID" value="NZ_JACCKA010000069.1"/>
</dbReference>
<dbReference type="PRINTS" id="PR00455">
    <property type="entry name" value="HTHTETR"/>
</dbReference>
<name>A0A853JDN0_9GAMM</name>
<keyword evidence="2 4" id="KW-0238">DNA-binding</keyword>
<sequence>MSRKSTPKPAASPGRPKDLTKRAAILDAAERMFLQHGYEGVSMDQIAAEAGVSKLTVYSHFGDKDALFAEAARAYCEQQMPASVFAPAPGTPLRERLMEIARAFFAMVFSPEAVAGHRLLCTPQMVDRGLAKLFWEGGPMRVQSAFAELLRQRTAAGELEIADIPRASAQFFTLLKGDLHARLVFQCCDDEQMCEAHREAHIEASVDMFLRAYATAGQDSRPRP</sequence>
<dbReference type="PANTHER" id="PTHR30055">
    <property type="entry name" value="HTH-TYPE TRANSCRIPTIONAL REGULATOR RUTR"/>
    <property type="match status" value="1"/>
</dbReference>
<dbReference type="Proteomes" id="UP000578091">
    <property type="component" value="Unassembled WGS sequence"/>
</dbReference>
<keyword evidence="1" id="KW-0805">Transcription regulation</keyword>
<dbReference type="InterPro" id="IPR036271">
    <property type="entry name" value="Tet_transcr_reg_TetR-rel_C_sf"/>
</dbReference>
<organism evidence="6 7">
    <name type="scientific">Luteimonas salinisoli</name>
    <dbReference type="NCBI Taxonomy" id="2752307"/>
    <lineage>
        <taxon>Bacteria</taxon>
        <taxon>Pseudomonadati</taxon>
        <taxon>Pseudomonadota</taxon>
        <taxon>Gammaproteobacteria</taxon>
        <taxon>Lysobacterales</taxon>
        <taxon>Lysobacteraceae</taxon>
        <taxon>Luteimonas</taxon>
    </lineage>
</organism>
<dbReference type="InterPro" id="IPR050109">
    <property type="entry name" value="HTH-type_TetR-like_transc_reg"/>
</dbReference>
<gene>
    <name evidence="6" type="ORF">H0E84_11235</name>
</gene>
<dbReference type="Pfam" id="PF00440">
    <property type="entry name" value="TetR_N"/>
    <property type="match status" value="1"/>
</dbReference>
<dbReference type="GO" id="GO:0000976">
    <property type="term" value="F:transcription cis-regulatory region binding"/>
    <property type="evidence" value="ECO:0007669"/>
    <property type="project" value="TreeGrafter"/>
</dbReference>
<evidence type="ECO:0000256" key="3">
    <source>
        <dbReference type="ARBA" id="ARBA00023163"/>
    </source>
</evidence>
<dbReference type="InterPro" id="IPR039536">
    <property type="entry name" value="TetR_C_Proteobacteria"/>
</dbReference>
<keyword evidence="7" id="KW-1185">Reference proteome</keyword>
<keyword evidence="3" id="KW-0804">Transcription</keyword>
<dbReference type="Gene3D" id="1.10.357.10">
    <property type="entry name" value="Tetracycline Repressor, domain 2"/>
    <property type="match status" value="1"/>
</dbReference>
<proteinExistence type="predicted"/>
<dbReference type="GO" id="GO:0003700">
    <property type="term" value="F:DNA-binding transcription factor activity"/>
    <property type="evidence" value="ECO:0007669"/>
    <property type="project" value="TreeGrafter"/>
</dbReference>
<dbReference type="Pfam" id="PF14246">
    <property type="entry name" value="TetR_C_7"/>
    <property type="match status" value="1"/>
</dbReference>
<dbReference type="Gene3D" id="1.10.10.60">
    <property type="entry name" value="Homeodomain-like"/>
    <property type="match status" value="1"/>
</dbReference>
<evidence type="ECO:0000313" key="7">
    <source>
        <dbReference type="Proteomes" id="UP000578091"/>
    </source>
</evidence>
<accession>A0A853JDN0</accession>
<dbReference type="EMBL" id="JACCKA010000069">
    <property type="protein sequence ID" value="NZA26955.1"/>
    <property type="molecule type" value="Genomic_DNA"/>
</dbReference>
<evidence type="ECO:0000256" key="4">
    <source>
        <dbReference type="PROSITE-ProRule" id="PRU00335"/>
    </source>
</evidence>
<evidence type="ECO:0000256" key="2">
    <source>
        <dbReference type="ARBA" id="ARBA00023125"/>
    </source>
</evidence>
<reference evidence="6 7" key="1">
    <citation type="submission" date="2020-07" db="EMBL/GenBank/DDBJ databases">
        <title>Luteimonas sp. SJ-92.</title>
        <authorList>
            <person name="Huang X.-X."/>
            <person name="Xu L."/>
            <person name="Sun J.-Q."/>
        </authorList>
    </citation>
    <scope>NUCLEOTIDE SEQUENCE [LARGE SCALE GENOMIC DNA]</scope>
    <source>
        <strain evidence="6 7">SJ-92</strain>
    </source>
</reference>
<dbReference type="FunFam" id="1.10.10.60:FF:000141">
    <property type="entry name" value="TetR family transcriptional regulator"/>
    <property type="match status" value="1"/>
</dbReference>
<dbReference type="PANTHER" id="PTHR30055:SF146">
    <property type="entry name" value="HTH-TYPE TRANSCRIPTIONAL DUAL REGULATOR CECR"/>
    <property type="match status" value="1"/>
</dbReference>
<evidence type="ECO:0000259" key="5">
    <source>
        <dbReference type="PROSITE" id="PS50977"/>
    </source>
</evidence>